<dbReference type="SUPFAM" id="SSF54211">
    <property type="entry name" value="Ribosomal protein S5 domain 2-like"/>
    <property type="match status" value="1"/>
</dbReference>
<dbReference type="PRINTS" id="PR00959">
    <property type="entry name" value="MEVGALKINASE"/>
</dbReference>
<dbReference type="EMBL" id="MGAK01000025">
    <property type="protein sequence ID" value="OGK44069.1"/>
    <property type="molecule type" value="Genomic_DNA"/>
</dbReference>
<dbReference type="InterPro" id="IPR020568">
    <property type="entry name" value="Ribosomal_Su5_D2-typ_SF"/>
</dbReference>
<evidence type="ECO:0000256" key="2">
    <source>
        <dbReference type="ARBA" id="ARBA00006495"/>
    </source>
</evidence>
<evidence type="ECO:0000313" key="14">
    <source>
        <dbReference type="EMBL" id="OGK44069.1"/>
    </source>
</evidence>
<evidence type="ECO:0000256" key="4">
    <source>
        <dbReference type="ARBA" id="ARBA00022490"/>
    </source>
</evidence>
<feature type="domain" description="GHMP kinase N-terminal" evidence="13">
    <location>
        <begin position="62"/>
        <end position="139"/>
    </location>
</feature>
<dbReference type="PANTHER" id="PTHR43290:SF2">
    <property type="entry name" value="MEVALONATE KINASE"/>
    <property type="match status" value="1"/>
</dbReference>
<dbReference type="AlphaFoldDB" id="A0A1F7IL28"/>
<keyword evidence="6" id="KW-0808">Transferase</keyword>
<evidence type="ECO:0000256" key="7">
    <source>
        <dbReference type="ARBA" id="ARBA00022741"/>
    </source>
</evidence>
<dbReference type="SUPFAM" id="SSF55060">
    <property type="entry name" value="GHMP Kinase, C-terminal domain"/>
    <property type="match status" value="1"/>
</dbReference>
<dbReference type="STRING" id="1802060.A2957_01240"/>
<evidence type="ECO:0000256" key="6">
    <source>
        <dbReference type="ARBA" id="ARBA00022679"/>
    </source>
</evidence>
<dbReference type="GO" id="GO:0004496">
    <property type="term" value="F:mevalonate kinase activity"/>
    <property type="evidence" value="ECO:0007669"/>
    <property type="project" value="UniProtKB-EC"/>
</dbReference>
<gene>
    <name evidence="14" type="ORF">A2957_01240</name>
</gene>
<keyword evidence="7" id="KW-0547">Nucleotide-binding</keyword>
<keyword evidence="9" id="KW-0067">ATP-binding</keyword>
<keyword evidence="5" id="KW-0444">Lipid biosynthesis</keyword>
<evidence type="ECO:0000256" key="1">
    <source>
        <dbReference type="ARBA" id="ARBA00004496"/>
    </source>
</evidence>
<keyword evidence="10" id="KW-0460">Magnesium</keyword>
<dbReference type="InterPro" id="IPR036554">
    <property type="entry name" value="GHMP_kinase_C_sf"/>
</dbReference>
<dbReference type="InterPro" id="IPR014721">
    <property type="entry name" value="Ribsml_uS5_D2-typ_fold_subgr"/>
</dbReference>
<comment type="pathway">
    <text evidence="12">Isoprenoid biosynthesis; isopentenyl diphosphate biosynthesis via mevalonate pathway; isopentenyl diphosphate from (R)-mevalonate: step 1/3.</text>
</comment>
<evidence type="ECO:0000256" key="11">
    <source>
        <dbReference type="ARBA" id="ARBA00023098"/>
    </source>
</evidence>
<evidence type="ECO:0000256" key="8">
    <source>
        <dbReference type="ARBA" id="ARBA00022777"/>
    </source>
</evidence>
<comment type="subcellular location">
    <subcellularLocation>
        <location evidence="1">Cytoplasm</location>
    </subcellularLocation>
</comment>
<protein>
    <recommendedName>
        <fullName evidence="3">mevalonate kinase</fullName>
        <ecNumber evidence="3">2.7.1.36</ecNumber>
    </recommendedName>
</protein>
<dbReference type="EC" id="2.7.1.36" evidence="3"/>
<evidence type="ECO:0000256" key="12">
    <source>
        <dbReference type="ARBA" id="ARBA00029438"/>
    </source>
</evidence>
<dbReference type="InterPro" id="IPR006205">
    <property type="entry name" value="Mev_gal_kin"/>
</dbReference>
<sequence>MIKYSAPAKVHMSGEHSVVYGKPALLTAINYRLICTLIEKSQHPVRDGQIVKIDSIVRKHLKIHNRSIDYNIKITSDIPRGKGLGSSAAFSCALVSAIYEHYSKREASQETISNLAYTAEKLFHANASGGDTTTSCMGGLVFFRKEFEFLKGIYTLNFKIPRVIEQRLYLIDTGKPVEKTSDMVNYIGKAYNKNPKKYERIMNEIEKTTKRMVISIVKKDAEFFSQQLRQNQSLLTDLGVVSEKAQKLLNDISVFAVGKITGAGGIKSGAGFALCFVNDERGFAQYCEKHSISIIKFNQSHEGVKKL</sequence>
<keyword evidence="4" id="KW-0963">Cytoplasm</keyword>
<dbReference type="GO" id="GO:0019287">
    <property type="term" value="P:isopentenyl diphosphate biosynthetic process, mevalonate pathway"/>
    <property type="evidence" value="ECO:0007669"/>
    <property type="project" value="UniProtKB-UniPathway"/>
</dbReference>
<evidence type="ECO:0000256" key="9">
    <source>
        <dbReference type="ARBA" id="ARBA00022840"/>
    </source>
</evidence>
<evidence type="ECO:0000259" key="13">
    <source>
        <dbReference type="Pfam" id="PF00288"/>
    </source>
</evidence>
<dbReference type="InterPro" id="IPR006204">
    <property type="entry name" value="GHMP_kinase_N_dom"/>
</dbReference>
<evidence type="ECO:0000256" key="5">
    <source>
        <dbReference type="ARBA" id="ARBA00022516"/>
    </source>
</evidence>
<evidence type="ECO:0000256" key="10">
    <source>
        <dbReference type="ARBA" id="ARBA00022842"/>
    </source>
</evidence>
<dbReference type="PANTHER" id="PTHR43290">
    <property type="entry name" value="MEVALONATE KINASE"/>
    <property type="match status" value="1"/>
</dbReference>
<evidence type="ECO:0000256" key="3">
    <source>
        <dbReference type="ARBA" id="ARBA00012103"/>
    </source>
</evidence>
<dbReference type="Gene3D" id="3.30.230.10">
    <property type="match status" value="2"/>
</dbReference>
<keyword evidence="8" id="KW-0418">Kinase</keyword>
<evidence type="ECO:0000313" key="15">
    <source>
        <dbReference type="Proteomes" id="UP000179072"/>
    </source>
</evidence>
<dbReference type="UniPathway" id="UPA00057">
    <property type="reaction ID" value="UER00098"/>
</dbReference>
<dbReference type="PROSITE" id="PS00627">
    <property type="entry name" value="GHMP_KINASES_ATP"/>
    <property type="match status" value="1"/>
</dbReference>
<accession>A0A1F7IL28</accession>
<comment type="similarity">
    <text evidence="2">Belongs to the GHMP kinase family. Mevalonate kinase subfamily.</text>
</comment>
<dbReference type="GO" id="GO:0005524">
    <property type="term" value="F:ATP binding"/>
    <property type="evidence" value="ECO:0007669"/>
    <property type="project" value="UniProtKB-KW"/>
</dbReference>
<proteinExistence type="inferred from homology"/>
<comment type="caution">
    <text evidence="14">The sequence shown here is derived from an EMBL/GenBank/DDBJ whole genome shotgun (WGS) entry which is preliminary data.</text>
</comment>
<dbReference type="InterPro" id="IPR006203">
    <property type="entry name" value="GHMP_knse_ATP-bd_CS"/>
</dbReference>
<name>A0A1F7IL28_9BACT</name>
<dbReference type="Pfam" id="PF00288">
    <property type="entry name" value="GHMP_kinases_N"/>
    <property type="match status" value="1"/>
</dbReference>
<organism evidence="14 15">
    <name type="scientific">Candidatus Roizmanbacteria bacterium RIFCSPLOWO2_01_FULL_38_11</name>
    <dbReference type="NCBI Taxonomy" id="1802060"/>
    <lineage>
        <taxon>Bacteria</taxon>
        <taxon>Candidatus Roizmaniibacteriota</taxon>
    </lineage>
</organism>
<reference evidence="14 15" key="1">
    <citation type="journal article" date="2016" name="Nat. Commun.">
        <title>Thousands of microbial genomes shed light on interconnected biogeochemical processes in an aquifer system.</title>
        <authorList>
            <person name="Anantharaman K."/>
            <person name="Brown C.T."/>
            <person name="Hug L.A."/>
            <person name="Sharon I."/>
            <person name="Castelle C.J."/>
            <person name="Probst A.J."/>
            <person name="Thomas B.C."/>
            <person name="Singh A."/>
            <person name="Wilkins M.J."/>
            <person name="Karaoz U."/>
            <person name="Brodie E.L."/>
            <person name="Williams K.H."/>
            <person name="Hubbard S.S."/>
            <person name="Banfield J.F."/>
        </authorList>
    </citation>
    <scope>NUCLEOTIDE SEQUENCE [LARGE SCALE GENOMIC DNA]</scope>
</reference>
<dbReference type="Proteomes" id="UP000179072">
    <property type="component" value="Unassembled WGS sequence"/>
</dbReference>
<dbReference type="GO" id="GO:0005829">
    <property type="term" value="C:cytosol"/>
    <property type="evidence" value="ECO:0007669"/>
    <property type="project" value="TreeGrafter"/>
</dbReference>
<keyword evidence="11" id="KW-0443">Lipid metabolism</keyword>
<dbReference type="Gene3D" id="3.30.70.890">
    <property type="entry name" value="GHMP kinase, C-terminal domain"/>
    <property type="match status" value="1"/>
</dbReference>